<dbReference type="AlphaFoldDB" id="A0A835C3U1"/>
<name>A0A835C3U1_9FABA</name>
<comment type="caution">
    <text evidence="1">The sequence shown here is derived from an EMBL/GenBank/DDBJ whole genome shotgun (WGS) entry which is preliminary data.</text>
</comment>
<organism evidence="1 2">
    <name type="scientific">Senna tora</name>
    <dbReference type="NCBI Taxonomy" id="362788"/>
    <lineage>
        <taxon>Eukaryota</taxon>
        <taxon>Viridiplantae</taxon>
        <taxon>Streptophyta</taxon>
        <taxon>Embryophyta</taxon>
        <taxon>Tracheophyta</taxon>
        <taxon>Spermatophyta</taxon>
        <taxon>Magnoliopsida</taxon>
        <taxon>eudicotyledons</taxon>
        <taxon>Gunneridae</taxon>
        <taxon>Pentapetalae</taxon>
        <taxon>rosids</taxon>
        <taxon>fabids</taxon>
        <taxon>Fabales</taxon>
        <taxon>Fabaceae</taxon>
        <taxon>Caesalpinioideae</taxon>
        <taxon>Cassia clade</taxon>
        <taxon>Senna</taxon>
    </lineage>
</organism>
<evidence type="ECO:0000313" key="1">
    <source>
        <dbReference type="EMBL" id="KAF7831899.1"/>
    </source>
</evidence>
<dbReference type="EMBL" id="JAAIUW010000005">
    <property type="protein sequence ID" value="KAF7831899.1"/>
    <property type="molecule type" value="Genomic_DNA"/>
</dbReference>
<gene>
    <name evidence="1" type="ORF">G2W53_014232</name>
</gene>
<reference evidence="1" key="1">
    <citation type="submission" date="2020-09" db="EMBL/GenBank/DDBJ databases">
        <title>Genome-Enabled Discovery of Anthraquinone Biosynthesis in Senna tora.</title>
        <authorList>
            <person name="Kang S.-H."/>
            <person name="Pandey R.P."/>
            <person name="Lee C.-M."/>
            <person name="Sim J.-S."/>
            <person name="Jeong J.-T."/>
            <person name="Choi B.-S."/>
            <person name="Jung M."/>
            <person name="Ginzburg D."/>
            <person name="Zhao K."/>
            <person name="Won S.Y."/>
            <person name="Oh T.-J."/>
            <person name="Yu Y."/>
            <person name="Kim N.-H."/>
            <person name="Lee O.R."/>
            <person name="Lee T.-H."/>
            <person name="Bashyal P."/>
            <person name="Kim T.-S."/>
            <person name="Lee W.-H."/>
            <person name="Kawkins C."/>
            <person name="Kim C.-K."/>
            <person name="Kim J.S."/>
            <person name="Ahn B.O."/>
            <person name="Rhee S.Y."/>
            <person name="Sohng J.K."/>
        </authorList>
    </citation>
    <scope>NUCLEOTIDE SEQUENCE</scope>
    <source>
        <tissue evidence="1">Leaf</tissue>
    </source>
</reference>
<proteinExistence type="predicted"/>
<evidence type="ECO:0000313" key="2">
    <source>
        <dbReference type="Proteomes" id="UP000634136"/>
    </source>
</evidence>
<dbReference type="Proteomes" id="UP000634136">
    <property type="component" value="Unassembled WGS sequence"/>
</dbReference>
<protein>
    <submittedName>
        <fullName evidence="1">Uncharacterized protein</fullName>
    </submittedName>
</protein>
<keyword evidence="2" id="KW-1185">Reference proteome</keyword>
<sequence length="124" mass="13648">MKQLQSITLSFQIQVVESKAPQDSTVKVEVHACVVTVNTGEDEHTKRFGSIGVCGLENLAHKMINKGIKLDSKAVPKVYNLFSGKTKPCDNVPSTAWKASLAMGSSDWDVPFFERDSVEGIEYE</sequence>
<accession>A0A835C3U1</accession>